<sequence length="163" mass="18043">MSADDKKYRAVQIIRGMLAAAGKKGVSKHLLWTELEIQGVKPTRATDLMVLVRKANARKLEEAKGILYSNDAFDAIQAERAVKNPLPPPGMEPPEGETPNQITIIDPSYVRVGLRAGGDWNFNKGVIKVVVYLAGTITGFLVWWHFPVERLIVPMARAIGWPL</sequence>
<gene>
    <name evidence="2" type="ORF">UU93_C0003G0014</name>
</gene>
<evidence type="ECO:0000256" key="1">
    <source>
        <dbReference type="SAM" id="Phobius"/>
    </source>
</evidence>
<evidence type="ECO:0000313" key="3">
    <source>
        <dbReference type="Proteomes" id="UP000034160"/>
    </source>
</evidence>
<name>A0A0G1AFV3_9BACT</name>
<evidence type="ECO:0000313" key="2">
    <source>
        <dbReference type="EMBL" id="KKS33006.1"/>
    </source>
</evidence>
<proteinExistence type="predicted"/>
<dbReference type="Proteomes" id="UP000034160">
    <property type="component" value="Unassembled WGS sequence"/>
</dbReference>
<dbReference type="EMBL" id="LCCN01000003">
    <property type="protein sequence ID" value="KKS33006.1"/>
    <property type="molecule type" value="Genomic_DNA"/>
</dbReference>
<dbReference type="STRING" id="1618356.UU93_C0003G0014"/>
<reference evidence="2 3" key="1">
    <citation type="journal article" date="2015" name="Nature">
        <title>rRNA introns, odd ribosomes, and small enigmatic genomes across a large radiation of phyla.</title>
        <authorList>
            <person name="Brown C.T."/>
            <person name="Hug L.A."/>
            <person name="Thomas B.C."/>
            <person name="Sharon I."/>
            <person name="Castelle C.J."/>
            <person name="Singh A."/>
            <person name="Wilkins M.J."/>
            <person name="Williams K.H."/>
            <person name="Banfield J.F."/>
        </authorList>
    </citation>
    <scope>NUCLEOTIDE SEQUENCE [LARGE SCALE GENOMIC DNA]</scope>
</reference>
<protein>
    <submittedName>
        <fullName evidence="2">Uncharacterized protein</fullName>
    </submittedName>
</protein>
<comment type="caution">
    <text evidence="2">The sequence shown here is derived from an EMBL/GenBank/DDBJ whole genome shotgun (WGS) entry which is preliminary data.</text>
</comment>
<organism evidence="2 3">
    <name type="scientific">Candidatus Amesbacteria bacterium GW2011_GWA2_42_12</name>
    <dbReference type="NCBI Taxonomy" id="1618356"/>
    <lineage>
        <taxon>Bacteria</taxon>
        <taxon>Candidatus Amesiibacteriota</taxon>
    </lineage>
</organism>
<keyword evidence="1" id="KW-0812">Transmembrane</keyword>
<accession>A0A0G1AFV3</accession>
<keyword evidence="1" id="KW-1133">Transmembrane helix</keyword>
<feature type="transmembrane region" description="Helical" evidence="1">
    <location>
        <begin position="125"/>
        <end position="146"/>
    </location>
</feature>
<dbReference type="AlphaFoldDB" id="A0A0G1AFV3"/>
<keyword evidence="1" id="KW-0472">Membrane</keyword>